<keyword evidence="3" id="KW-0560">Oxidoreductase</keyword>
<keyword evidence="9" id="KW-1185">Reference proteome</keyword>
<feature type="domain" description="Thioredoxin-like fold" evidence="7">
    <location>
        <begin position="72"/>
        <end position="229"/>
    </location>
</feature>
<evidence type="ECO:0000256" key="6">
    <source>
        <dbReference type="SAM" id="Phobius"/>
    </source>
</evidence>
<dbReference type="RefSeq" id="WP_275238539.1">
    <property type="nucleotide sequence ID" value="NZ_JARFJC010000026.1"/>
</dbReference>
<keyword evidence="6" id="KW-0472">Membrane</keyword>
<comment type="caution">
    <text evidence="8">The sequence shown here is derived from an EMBL/GenBank/DDBJ whole genome shotgun (WGS) entry which is preliminary data.</text>
</comment>
<evidence type="ECO:0000259" key="7">
    <source>
        <dbReference type="Pfam" id="PF13462"/>
    </source>
</evidence>
<evidence type="ECO:0000256" key="4">
    <source>
        <dbReference type="ARBA" id="ARBA00023157"/>
    </source>
</evidence>
<dbReference type="InterPro" id="IPR036249">
    <property type="entry name" value="Thioredoxin-like_sf"/>
</dbReference>
<dbReference type="PANTHER" id="PTHR13887">
    <property type="entry name" value="GLUTATHIONE S-TRANSFERASE KAPPA"/>
    <property type="match status" value="1"/>
</dbReference>
<gene>
    <name evidence="8" type="ORF">P4R38_07665</name>
</gene>
<accession>A0ABT6C5F1</accession>
<keyword evidence="6" id="KW-1133">Transmembrane helix</keyword>
<dbReference type="Gene3D" id="3.40.30.10">
    <property type="entry name" value="Glutaredoxin"/>
    <property type="match status" value="1"/>
</dbReference>
<dbReference type="PANTHER" id="PTHR13887:SF14">
    <property type="entry name" value="DISULFIDE BOND FORMATION PROTEIN D"/>
    <property type="match status" value="1"/>
</dbReference>
<evidence type="ECO:0000256" key="3">
    <source>
        <dbReference type="ARBA" id="ARBA00023002"/>
    </source>
</evidence>
<keyword evidence="2" id="KW-0732">Signal</keyword>
<dbReference type="Proteomes" id="UP001528912">
    <property type="component" value="Unassembled WGS sequence"/>
</dbReference>
<dbReference type="Pfam" id="PF13462">
    <property type="entry name" value="Thioredoxin_4"/>
    <property type="match status" value="1"/>
</dbReference>
<feature type="transmembrane region" description="Helical" evidence="6">
    <location>
        <begin position="22"/>
        <end position="42"/>
    </location>
</feature>
<sequence>MPRPDASAKLAATAPRSGPPKALIAAVIAVVVVIVAGAVFFITSNPFGKLDAAGPKASQSEGNGVVVHPGRAKAGAPTVEVYEDFQCPVCKKMETTNGASIRQLAASGDIKLVSHMMSFLDDNLGNDWSKKSANAAFCAADAGKFPEYHDAVFAGQPAQEGQGYTDQQLKQTFAAGAGITGSALSTFTRCVDQGTYDDYVTDTEKRSNDDGVNGTPTVKINGKAVSDKQLQQLLTESGSFPTVLKQATGS</sequence>
<evidence type="ECO:0000313" key="9">
    <source>
        <dbReference type="Proteomes" id="UP001528912"/>
    </source>
</evidence>
<keyword evidence="4" id="KW-1015">Disulfide bond</keyword>
<proteinExistence type="inferred from homology"/>
<reference evidence="8 9" key="1">
    <citation type="submission" date="2023-03" db="EMBL/GenBank/DDBJ databases">
        <title>YIM 133296 draft genome.</title>
        <authorList>
            <person name="Xiong L."/>
        </authorList>
    </citation>
    <scope>NUCLEOTIDE SEQUENCE [LARGE SCALE GENOMIC DNA]</scope>
    <source>
        <strain evidence="8 9">YIM 133296</strain>
    </source>
</reference>
<dbReference type="EMBL" id="JAROAV010000024">
    <property type="protein sequence ID" value="MDF8264112.1"/>
    <property type="molecule type" value="Genomic_DNA"/>
</dbReference>
<name>A0ABT6C5F1_9MICO</name>
<organism evidence="8 9">
    <name type="scientific">Luteipulveratus flavus</name>
    <dbReference type="NCBI Taxonomy" id="3031728"/>
    <lineage>
        <taxon>Bacteria</taxon>
        <taxon>Bacillati</taxon>
        <taxon>Actinomycetota</taxon>
        <taxon>Actinomycetes</taxon>
        <taxon>Micrococcales</taxon>
        <taxon>Dermacoccaceae</taxon>
        <taxon>Luteipulveratus</taxon>
    </lineage>
</organism>
<evidence type="ECO:0000256" key="5">
    <source>
        <dbReference type="ARBA" id="ARBA00023284"/>
    </source>
</evidence>
<comment type="similarity">
    <text evidence="1">Belongs to the thioredoxin family. DsbA subfamily.</text>
</comment>
<dbReference type="SUPFAM" id="SSF52833">
    <property type="entry name" value="Thioredoxin-like"/>
    <property type="match status" value="1"/>
</dbReference>
<dbReference type="InterPro" id="IPR012336">
    <property type="entry name" value="Thioredoxin-like_fold"/>
</dbReference>
<evidence type="ECO:0000256" key="2">
    <source>
        <dbReference type="ARBA" id="ARBA00022729"/>
    </source>
</evidence>
<keyword evidence="5" id="KW-0676">Redox-active center</keyword>
<evidence type="ECO:0000313" key="8">
    <source>
        <dbReference type="EMBL" id="MDF8264112.1"/>
    </source>
</evidence>
<keyword evidence="6" id="KW-0812">Transmembrane</keyword>
<evidence type="ECO:0000256" key="1">
    <source>
        <dbReference type="ARBA" id="ARBA00005791"/>
    </source>
</evidence>
<protein>
    <submittedName>
        <fullName evidence="8">Thioredoxin domain-containing protein</fullName>
    </submittedName>
</protein>